<feature type="domain" description="Exonuclease" evidence="9">
    <location>
        <begin position="115"/>
        <end position="294"/>
    </location>
</feature>
<keyword evidence="5 10" id="KW-0269">Exonuclease</keyword>
<dbReference type="SMART" id="SM00479">
    <property type="entry name" value="EXOIII"/>
    <property type="match status" value="1"/>
</dbReference>
<dbReference type="InterPro" id="IPR036397">
    <property type="entry name" value="RNaseH_sf"/>
</dbReference>
<dbReference type="EMBL" id="JANAVB010031018">
    <property type="protein sequence ID" value="KAJ6812638.1"/>
    <property type="molecule type" value="Genomic_DNA"/>
</dbReference>
<dbReference type="GO" id="GO:0008296">
    <property type="term" value="F:3'-5'-DNA exonuclease activity"/>
    <property type="evidence" value="ECO:0007669"/>
    <property type="project" value="TreeGrafter"/>
</dbReference>
<organism evidence="10 12">
    <name type="scientific">Iris pallida</name>
    <name type="common">Sweet iris</name>
    <dbReference type="NCBI Taxonomy" id="29817"/>
    <lineage>
        <taxon>Eukaryota</taxon>
        <taxon>Viridiplantae</taxon>
        <taxon>Streptophyta</taxon>
        <taxon>Embryophyta</taxon>
        <taxon>Tracheophyta</taxon>
        <taxon>Spermatophyta</taxon>
        <taxon>Magnoliopsida</taxon>
        <taxon>Liliopsida</taxon>
        <taxon>Asparagales</taxon>
        <taxon>Iridaceae</taxon>
        <taxon>Iridoideae</taxon>
        <taxon>Irideae</taxon>
        <taxon>Iris</taxon>
    </lineage>
</organism>
<dbReference type="FunFam" id="3.30.420.10:FF:000081">
    <property type="entry name" value="Exonuclease DPD1 chloroplastic/mitochondrial"/>
    <property type="match status" value="1"/>
</dbReference>
<dbReference type="EMBL" id="JANAVB010042420">
    <property type="protein sequence ID" value="KAJ6794321.1"/>
    <property type="molecule type" value="Genomic_DNA"/>
</dbReference>
<dbReference type="InterPro" id="IPR013520">
    <property type="entry name" value="Ribonucl_H"/>
</dbReference>
<dbReference type="GO" id="GO:0006308">
    <property type="term" value="P:DNA catabolic process"/>
    <property type="evidence" value="ECO:0007669"/>
    <property type="project" value="TreeGrafter"/>
</dbReference>
<dbReference type="Proteomes" id="UP001140949">
    <property type="component" value="Unassembled WGS sequence"/>
</dbReference>
<keyword evidence="12" id="KW-1185">Reference proteome</keyword>
<accession>A0AAX6DRE9</accession>
<dbReference type="PANTHER" id="PTHR13058">
    <property type="entry name" value="THREE PRIME REPAIR EXONUCLEASE 1, 2"/>
    <property type="match status" value="1"/>
</dbReference>
<dbReference type="InterPro" id="IPR040393">
    <property type="entry name" value="TREX1/2"/>
</dbReference>
<gene>
    <name evidence="11" type="ORF">M6B38_148660</name>
    <name evidence="10" type="ORF">M6B38_231935</name>
</gene>
<comment type="caution">
    <text evidence="10">The sequence shown here is derived from an EMBL/GenBank/DDBJ whole genome shotgun (WGS) entry which is preliminary data.</text>
</comment>
<keyword evidence="6" id="KW-0460">Magnesium</keyword>
<dbReference type="AlphaFoldDB" id="A0AAX6DRE9"/>
<keyword evidence="3" id="KW-0479">Metal-binding</keyword>
<evidence type="ECO:0000259" key="9">
    <source>
        <dbReference type="SMART" id="SM00479"/>
    </source>
</evidence>
<dbReference type="Pfam" id="PF00929">
    <property type="entry name" value="RNase_T"/>
    <property type="match status" value="1"/>
</dbReference>
<keyword evidence="2" id="KW-0540">Nuclease</keyword>
<feature type="region of interest" description="Disordered" evidence="8">
    <location>
        <begin position="55"/>
        <end position="83"/>
    </location>
</feature>
<keyword evidence="4" id="KW-0378">Hydrolase</keyword>
<proteinExistence type="inferred from homology"/>
<evidence type="ECO:0000256" key="5">
    <source>
        <dbReference type="ARBA" id="ARBA00022839"/>
    </source>
</evidence>
<dbReference type="Gene3D" id="3.30.420.10">
    <property type="entry name" value="Ribonuclease H-like superfamily/Ribonuclease H"/>
    <property type="match status" value="1"/>
</dbReference>
<evidence type="ECO:0000256" key="8">
    <source>
        <dbReference type="SAM" id="MobiDB-lite"/>
    </source>
</evidence>
<evidence type="ECO:0000256" key="3">
    <source>
        <dbReference type="ARBA" id="ARBA00022723"/>
    </source>
</evidence>
<comment type="cofactor">
    <cofactor evidence="1">
        <name>Mg(2+)</name>
        <dbReference type="ChEBI" id="CHEBI:18420"/>
    </cofactor>
</comment>
<dbReference type="InterPro" id="IPR012337">
    <property type="entry name" value="RNaseH-like_sf"/>
</dbReference>
<sequence>MSFGAIWSGNFLQLRSSFGSNHSFKLLRFHSSLIRRKVVDARRCILQPIATKVEGDNQKSHSKKPYGINRKLHDGKTKSASNVNSNKSEIHTFKAAQCPHLQQNPDKKVFDWPATIIVFDIETTGFSHAKDRIIEIALRDLRGGKNSTFQTLVNPVKKVSNSKIHGIKSDMVNRPDVPRFEELIPILIKFVRSRQIDGKPVLWIAHNGRVFDVPFVNREFNRCSVEIPVDWFYVDSLLLARQLLLPDGSKLASSNLPALREHYGIPLLARAHRAMVDVEVLSSVFQKMTFDLKLTVPALMDQAKPFAL</sequence>
<evidence type="ECO:0000256" key="7">
    <source>
        <dbReference type="ARBA" id="ARBA00025769"/>
    </source>
</evidence>
<name>A0AAX6DRE9_IRIPA</name>
<dbReference type="SUPFAM" id="SSF53098">
    <property type="entry name" value="Ribonuclease H-like"/>
    <property type="match status" value="1"/>
</dbReference>
<evidence type="ECO:0000256" key="6">
    <source>
        <dbReference type="ARBA" id="ARBA00022842"/>
    </source>
</evidence>
<evidence type="ECO:0000313" key="10">
    <source>
        <dbReference type="EMBL" id="KAJ6794321.1"/>
    </source>
</evidence>
<dbReference type="GO" id="GO:0003676">
    <property type="term" value="F:nucleic acid binding"/>
    <property type="evidence" value="ECO:0007669"/>
    <property type="project" value="InterPro"/>
</dbReference>
<evidence type="ECO:0000256" key="2">
    <source>
        <dbReference type="ARBA" id="ARBA00022722"/>
    </source>
</evidence>
<comment type="similarity">
    <text evidence="7">Belongs to the exonuclease superfamily. TREX family.</text>
</comment>
<dbReference type="GO" id="GO:0046872">
    <property type="term" value="F:metal ion binding"/>
    <property type="evidence" value="ECO:0007669"/>
    <property type="project" value="UniProtKB-KW"/>
</dbReference>
<dbReference type="PANTHER" id="PTHR13058:SF19">
    <property type="entry name" value="LD40940P"/>
    <property type="match status" value="1"/>
</dbReference>
<evidence type="ECO:0000256" key="1">
    <source>
        <dbReference type="ARBA" id="ARBA00001946"/>
    </source>
</evidence>
<reference evidence="10" key="2">
    <citation type="submission" date="2023-04" db="EMBL/GenBank/DDBJ databases">
        <authorList>
            <person name="Bruccoleri R.E."/>
            <person name="Oakeley E.J."/>
            <person name="Faust A.-M."/>
            <person name="Dessus-Babus S."/>
            <person name="Altorfer M."/>
            <person name="Burckhardt D."/>
            <person name="Oertli M."/>
            <person name="Naumann U."/>
            <person name="Petersen F."/>
            <person name="Wong J."/>
        </authorList>
    </citation>
    <scope>NUCLEOTIDE SEQUENCE</scope>
    <source>
        <strain evidence="10">GSM-AAB239-AS_SAM_17_03QT</strain>
        <tissue evidence="10">Leaf</tissue>
    </source>
</reference>
<protein>
    <submittedName>
        <fullName evidence="10">Exonuclease DPD1, chloroplastic/mitochondrial</fullName>
    </submittedName>
</protein>
<evidence type="ECO:0000313" key="11">
    <source>
        <dbReference type="EMBL" id="KAJ6812638.1"/>
    </source>
</evidence>
<evidence type="ECO:0000313" key="12">
    <source>
        <dbReference type="Proteomes" id="UP001140949"/>
    </source>
</evidence>
<reference evidence="10" key="1">
    <citation type="journal article" date="2023" name="GigaByte">
        <title>Genome assembly of the bearded iris, Iris pallida Lam.</title>
        <authorList>
            <person name="Bruccoleri R.E."/>
            <person name="Oakeley E.J."/>
            <person name="Faust A.M.E."/>
            <person name="Altorfer M."/>
            <person name="Dessus-Babus S."/>
            <person name="Burckhardt D."/>
            <person name="Oertli M."/>
            <person name="Naumann U."/>
            <person name="Petersen F."/>
            <person name="Wong J."/>
        </authorList>
    </citation>
    <scope>NUCLEOTIDE SEQUENCE</scope>
    <source>
        <strain evidence="10">GSM-AAB239-AS_SAM_17_03QT</strain>
    </source>
</reference>
<dbReference type="GO" id="GO:0005737">
    <property type="term" value="C:cytoplasm"/>
    <property type="evidence" value="ECO:0007669"/>
    <property type="project" value="TreeGrafter"/>
</dbReference>
<evidence type="ECO:0000256" key="4">
    <source>
        <dbReference type="ARBA" id="ARBA00022801"/>
    </source>
</evidence>
<dbReference type="CDD" id="cd06127">
    <property type="entry name" value="DEDDh"/>
    <property type="match status" value="1"/>
</dbReference>